<protein>
    <recommendedName>
        <fullName evidence="3">Transmembrane protein 135 N-terminal domain-containing protein</fullName>
    </recommendedName>
</protein>
<dbReference type="OrthoDB" id="4021778at2759"/>
<dbReference type="AlphaFoldDB" id="A0A1X2GHL3"/>
<evidence type="ECO:0000313" key="2">
    <source>
        <dbReference type="Proteomes" id="UP000242146"/>
    </source>
</evidence>
<dbReference type="PANTHER" id="PTHR12459">
    <property type="entry name" value="TRANSMEMBRANE PROTEIN 135-RELATED"/>
    <property type="match status" value="1"/>
</dbReference>
<proteinExistence type="predicted"/>
<gene>
    <name evidence="1" type="ORF">DM01DRAFT_1362932</name>
</gene>
<dbReference type="Proteomes" id="UP000242146">
    <property type="component" value="Unassembled WGS sequence"/>
</dbReference>
<keyword evidence="2" id="KW-1185">Reference proteome</keyword>
<dbReference type="EMBL" id="MCGT01000014">
    <property type="protein sequence ID" value="ORX53977.1"/>
    <property type="molecule type" value="Genomic_DNA"/>
</dbReference>
<dbReference type="PANTHER" id="PTHR12459:SF15">
    <property type="entry name" value="TRANSMEMBRANE PROTEIN 135"/>
    <property type="match status" value="1"/>
</dbReference>
<sequence>MDVRLLDALRAIRDRTWLYGKDTGINDLLGNYCRDLGLPYELGLPERGRIPCTVVHGGQPWGCEVHALSRFSKGFVKIFFLYLMVHGIPPMLFRRKQTMETLPGSALHILKASVRSSTFLGVFISSIWYTICLTRTRIGHQLLGVDQTRLDDTLGPLLGCMACGLSLLIENGRRRGEMALYVVPRALFSLLDRVVAPWYHRGRWWEPHVAEGLETLVFAVSMATILGAMHNDKKRVRSSVRGLLSWIMKNELEPEVDAKQAASLTTDDDML</sequence>
<evidence type="ECO:0000313" key="1">
    <source>
        <dbReference type="EMBL" id="ORX53977.1"/>
    </source>
</evidence>
<accession>A0A1X2GHL3</accession>
<comment type="caution">
    <text evidence="1">The sequence shown here is derived from an EMBL/GenBank/DDBJ whole genome shotgun (WGS) entry which is preliminary data.</text>
</comment>
<organism evidence="1 2">
    <name type="scientific">Hesseltinella vesiculosa</name>
    <dbReference type="NCBI Taxonomy" id="101127"/>
    <lineage>
        <taxon>Eukaryota</taxon>
        <taxon>Fungi</taxon>
        <taxon>Fungi incertae sedis</taxon>
        <taxon>Mucoromycota</taxon>
        <taxon>Mucoromycotina</taxon>
        <taxon>Mucoromycetes</taxon>
        <taxon>Mucorales</taxon>
        <taxon>Cunninghamellaceae</taxon>
        <taxon>Hesseltinella</taxon>
    </lineage>
</organism>
<reference evidence="1 2" key="1">
    <citation type="submission" date="2016-07" db="EMBL/GenBank/DDBJ databases">
        <title>Pervasive Adenine N6-methylation of Active Genes in Fungi.</title>
        <authorList>
            <consortium name="DOE Joint Genome Institute"/>
            <person name="Mondo S.J."/>
            <person name="Dannebaum R.O."/>
            <person name="Kuo R.C."/>
            <person name="Labutti K."/>
            <person name="Haridas S."/>
            <person name="Kuo A."/>
            <person name="Salamov A."/>
            <person name="Ahrendt S.R."/>
            <person name="Lipzen A."/>
            <person name="Sullivan W."/>
            <person name="Andreopoulos W.B."/>
            <person name="Clum A."/>
            <person name="Lindquist E."/>
            <person name="Daum C."/>
            <person name="Ramamoorthy G.K."/>
            <person name="Gryganskyi A."/>
            <person name="Culley D."/>
            <person name="Magnuson J.K."/>
            <person name="James T.Y."/>
            <person name="O'Malley M.A."/>
            <person name="Stajich J.E."/>
            <person name="Spatafora J.W."/>
            <person name="Visel A."/>
            <person name="Grigoriev I.V."/>
        </authorList>
    </citation>
    <scope>NUCLEOTIDE SEQUENCE [LARGE SCALE GENOMIC DNA]</scope>
    <source>
        <strain evidence="1 2">NRRL 3301</strain>
    </source>
</reference>
<evidence type="ECO:0008006" key="3">
    <source>
        <dbReference type="Google" id="ProtNLM"/>
    </source>
</evidence>
<name>A0A1X2GHL3_9FUNG</name>
<dbReference type="InterPro" id="IPR026749">
    <property type="entry name" value="Tmem135"/>
</dbReference>